<dbReference type="SUPFAM" id="SSF54637">
    <property type="entry name" value="Thioesterase/thiol ester dehydrase-isomerase"/>
    <property type="match status" value="1"/>
</dbReference>
<name>A0A3B1DVK5_9ZZZZ</name>
<dbReference type="CDD" id="cd01288">
    <property type="entry name" value="FabZ"/>
    <property type="match status" value="1"/>
</dbReference>
<reference evidence="2" key="1">
    <citation type="submission" date="2018-06" db="EMBL/GenBank/DDBJ databases">
        <authorList>
            <person name="Zhirakovskaya E."/>
        </authorList>
    </citation>
    <scope>NUCLEOTIDE SEQUENCE</scope>
</reference>
<dbReference type="InterPro" id="IPR029069">
    <property type="entry name" value="HotDog_dom_sf"/>
</dbReference>
<evidence type="ECO:0000256" key="1">
    <source>
        <dbReference type="ARBA" id="ARBA00023239"/>
    </source>
</evidence>
<dbReference type="EMBL" id="UOGL01000316">
    <property type="protein sequence ID" value="VAX39250.1"/>
    <property type="molecule type" value="Genomic_DNA"/>
</dbReference>
<dbReference type="EC" id="4.2.1.59" evidence="2"/>
<dbReference type="PANTHER" id="PTHR30272:SF1">
    <property type="entry name" value="3-HYDROXYACYL-[ACYL-CARRIER-PROTEIN] DEHYDRATASE"/>
    <property type="match status" value="1"/>
</dbReference>
<accession>A0A3B1DVK5</accession>
<dbReference type="AlphaFoldDB" id="A0A3B1DVK5"/>
<sequence>MPPQPFYDVSQYDYDNPVFGIDEIRKINLQRFEMEQLTAIVHVDRDNHGIVGYKDISENEFWVRGHMPEYALMPGVVICECAAQLGGFYARKYKLLGGDFIGFGGMDEVRFRAPVLPGCRLVISAIIRKVRPNRRAEFDFQGFVDGTMVCSGSLIGVPIFRKKFEKEKE</sequence>
<dbReference type="GO" id="GO:0019171">
    <property type="term" value="F:(3R)-hydroxyacyl-[acyl-carrier-protein] dehydratase activity"/>
    <property type="evidence" value="ECO:0007669"/>
    <property type="project" value="UniProtKB-EC"/>
</dbReference>
<dbReference type="InterPro" id="IPR013114">
    <property type="entry name" value="FabA_FabZ"/>
</dbReference>
<keyword evidence="1 2" id="KW-0456">Lyase</keyword>
<gene>
    <name evidence="2" type="ORF">MNBD_PLANCTO02-912</name>
</gene>
<evidence type="ECO:0000313" key="2">
    <source>
        <dbReference type="EMBL" id="VAX39250.1"/>
    </source>
</evidence>
<organism evidence="2">
    <name type="scientific">hydrothermal vent metagenome</name>
    <dbReference type="NCBI Taxonomy" id="652676"/>
    <lineage>
        <taxon>unclassified sequences</taxon>
        <taxon>metagenomes</taxon>
        <taxon>ecological metagenomes</taxon>
    </lineage>
</organism>
<dbReference type="Gene3D" id="3.10.129.10">
    <property type="entry name" value="Hotdog Thioesterase"/>
    <property type="match status" value="1"/>
</dbReference>
<dbReference type="PANTHER" id="PTHR30272">
    <property type="entry name" value="3-HYDROXYACYL-[ACYL-CARRIER-PROTEIN] DEHYDRATASE"/>
    <property type="match status" value="1"/>
</dbReference>
<dbReference type="Pfam" id="PF07977">
    <property type="entry name" value="FabA"/>
    <property type="match status" value="1"/>
</dbReference>
<proteinExistence type="predicted"/>
<protein>
    <submittedName>
        <fullName evidence="2">3-hydroxyacyl-[acyl-carrier-protein] dehydratase, FabZ form</fullName>
        <ecNumber evidence="2">4.2.1.59</ecNumber>
    </submittedName>
</protein>